<protein>
    <recommendedName>
        <fullName evidence="4">DUF2987 domain-containing protein</fullName>
    </recommendedName>
</protein>
<dbReference type="AlphaFoldDB" id="A0A2A5JKG0"/>
<dbReference type="RefSeq" id="WP_099643919.1">
    <property type="nucleotide sequence ID" value="NZ_JAQPZX010000037.1"/>
</dbReference>
<keyword evidence="3" id="KW-1185">Reference proteome</keyword>
<dbReference type="Pfam" id="PF11205">
    <property type="entry name" value="DUF2987"/>
    <property type="match status" value="1"/>
</dbReference>
<comment type="caution">
    <text evidence="2">The sequence shown here is derived from an EMBL/GenBank/DDBJ whole genome shotgun (WGS) entry which is preliminary data.</text>
</comment>
<sequence length="217" mass="24393">MKKLLILGAVASLLCNSVFAAERSVEYGEINQILDLIANKAQSQYILSKFTVEVKQPDIKLEDVKLWLEQDGKTIANGIIDKDGNIDLPILPQSRADKVSLVINQEKDAVAIMVNTDIAPLTKQQVMYRDLFILLEDMDAFVDLMAGGLSWLAPSFDELEFTFTEPASIQFVDVKGKTQKFVTDDEFKIQIPNKKKWMKQNPPLQFSALPTQFAPID</sequence>
<dbReference type="OrthoDB" id="6301604at2"/>
<organism evidence="2 3">
    <name type="scientific">Pseudoalteromonas piscicida</name>
    <dbReference type="NCBI Taxonomy" id="43662"/>
    <lineage>
        <taxon>Bacteria</taxon>
        <taxon>Pseudomonadati</taxon>
        <taxon>Pseudomonadota</taxon>
        <taxon>Gammaproteobacteria</taxon>
        <taxon>Alteromonadales</taxon>
        <taxon>Pseudoalteromonadaceae</taxon>
        <taxon>Pseudoalteromonas</taxon>
    </lineage>
</organism>
<proteinExistence type="predicted"/>
<name>A0A2A5JKG0_PSEO7</name>
<dbReference type="InterPro" id="IPR021370">
    <property type="entry name" value="DUF2987"/>
</dbReference>
<evidence type="ECO:0000256" key="1">
    <source>
        <dbReference type="SAM" id="SignalP"/>
    </source>
</evidence>
<dbReference type="Proteomes" id="UP000228621">
    <property type="component" value="Unassembled WGS sequence"/>
</dbReference>
<evidence type="ECO:0008006" key="4">
    <source>
        <dbReference type="Google" id="ProtNLM"/>
    </source>
</evidence>
<accession>A0A2A5JKG0</accession>
<gene>
    <name evidence="2" type="ORF">CEX98_20800</name>
</gene>
<dbReference type="EMBL" id="NKHF01000102">
    <property type="protein sequence ID" value="PCK29829.1"/>
    <property type="molecule type" value="Genomic_DNA"/>
</dbReference>
<evidence type="ECO:0000313" key="3">
    <source>
        <dbReference type="Proteomes" id="UP000228621"/>
    </source>
</evidence>
<reference evidence="3" key="1">
    <citation type="journal article" date="2019" name="Genome Announc.">
        <title>Draft Genome Sequence of Pseudoalteromonas piscicida Strain 36Y ROTHPW, an Hypersaline Seawater Isolate from the South Coast of Sonora, Mexico.</title>
        <authorList>
            <person name="Sanchez-Diaz R."/>
            <person name="Molina-Garza Z.J."/>
            <person name="Cruz-Suarez L.E."/>
            <person name="Selvin J."/>
            <person name="Kiran G.S."/>
            <person name="Ibarra-Gamez J.C."/>
            <person name="Gomez-Gil B."/>
            <person name="Galaviz-Silva L."/>
        </authorList>
    </citation>
    <scope>NUCLEOTIDE SEQUENCE [LARGE SCALE GENOMIC DNA]</scope>
    <source>
        <strain evidence="3">36Y_RITHPW</strain>
    </source>
</reference>
<keyword evidence="1" id="KW-0732">Signal</keyword>
<evidence type="ECO:0000313" key="2">
    <source>
        <dbReference type="EMBL" id="PCK29829.1"/>
    </source>
</evidence>
<feature type="chain" id="PRO_5012495309" description="DUF2987 domain-containing protein" evidence="1">
    <location>
        <begin position="21"/>
        <end position="217"/>
    </location>
</feature>
<feature type="signal peptide" evidence="1">
    <location>
        <begin position="1"/>
        <end position="20"/>
    </location>
</feature>